<name>A0AAV2CXB8_9ROSI</name>
<dbReference type="AlphaFoldDB" id="A0AAV2CXB8"/>
<sequence>MSIGFGFWTSDSELLETWSVRDSVTGGNGREDCRANSVGVVLSGKRRAPRRSRRSGLEVGASEEKSSPELPPVEEESPPAEEEESVSRRLSSVEEDWRRRSRCCHLQSSAFFLSFPLQVLSSDFRAELLLRVRDSEGRGLRGGDEESIS</sequence>
<dbReference type="Proteomes" id="UP001497516">
    <property type="component" value="Chromosome 10"/>
</dbReference>
<feature type="compositionally biased region" description="Acidic residues" evidence="1">
    <location>
        <begin position="72"/>
        <end position="84"/>
    </location>
</feature>
<feature type="compositionally biased region" description="Basic residues" evidence="1">
    <location>
        <begin position="44"/>
        <end position="54"/>
    </location>
</feature>
<protein>
    <submittedName>
        <fullName evidence="2">Uncharacterized protein</fullName>
    </submittedName>
</protein>
<evidence type="ECO:0000313" key="2">
    <source>
        <dbReference type="EMBL" id="CAL1361164.1"/>
    </source>
</evidence>
<proteinExistence type="predicted"/>
<evidence type="ECO:0000256" key="1">
    <source>
        <dbReference type="SAM" id="MobiDB-lite"/>
    </source>
</evidence>
<dbReference type="EMBL" id="OZ034814">
    <property type="protein sequence ID" value="CAL1361164.1"/>
    <property type="molecule type" value="Genomic_DNA"/>
</dbReference>
<feature type="compositionally biased region" description="Basic and acidic residues" evidence="1">
    <location>
        <begin position="85"/>
        <end position="96"/>
    </location>
</feature>
<gene>
    <name evidence="2" type="ORF">LTRI10_LOCUS8553</name>
</gene>
<organism evidence="2 3">
    <name type="scientific">Linum trigynum</name>
    <dbReference type="NCBI Taxonomy" id="586398"/>
    <lineage>
        <taxon>Eukaryota</taxon>
        <taxon>Viridiplantae</taxon>
        <taxon>Streptophyta</taxon>
        <taxon>Embryophyta</taxon>
        <taxon>Tracheophyta</taxon>
        <taxon>Spermatophyta</taxon>
        <taxon>Magnoliopsida</taxon>
        <taxon>eudicotyledons</taxon>
        <taxon>Gunneridae</taxon>
        <taxon>Pentapetalae</taxon>
        <taxon>rosids</taxon>
        <taxon>fabids</taxon>
        <taxon>Malpighiales</taxon>
        <taxon>Linaceae</taxon>
        <taxon>Linum</taxon>
    </lineage>
</organism>
<feature type="region of interest" description="Disordered" evidence="1">
    <location>
        <begin position="44"/>
        <end position="96"/>
    </location>
</feature>
<reference evidence="2 3" key="1">
    <citation type="submission" date="2024-04" db="EMBL/GenBank/DDBJ databases">
        <authorList>
            <person name="Fracassetti M."/>
        </authorList>
    </citation>
    <scope>NUCLEOTIDE SEQUENCE [LARGE SCALE GENOMIC DNA]</scope>
</reference>
<accession>A0AAV2CXB8</accession>
<keyword evidence="3" id="KW-1185">Reference proteome</keyword>
<evidence type="ECO:0000313" key="3">
    <source>
        <dbReference type="Proteomes" id="UP001497516"/>
    </source>
</evidence>